<protein>
    <submittedName>
        <fullName evidence="1">Uncharacterized protein</fullName>
    </submittedName>
</protein>
<accession>A0ACC0VVA7</accession>
<keyword evidence="2" id="KW-1185">Reference proteome</keyword>
<proteinExistence type="predicted"/>
<dbReference type="EMBL" id="CM047586">
    <property type="protein sequence ID" value="KAI9909691.1"/>
    <property type="molecule type" value="Genomic_DNA"/>
</dbReference>
<name>A0ACC0VVA7_9STRA</name>
<reference evidence="1 2" key="1">
    <citation type="journal article" date="2022" name="bioRxiv">
        <title>The genome of the oomycete Peronosclerospora sorghi, a cosmopolitan pathogen of maize and sorghum, is inflated with dispersed pseudogenes.</title>
        <authorList>
            <person name="Fletcher K."/>
            <person name="Martin F."/>
            <person name="Isakeit T."/>
            <person name="Cavanaugh K."/>
            <person name="Magill C."/>
            <person name="Michelmore R."/>
        </authorList>
    </citation>
    <scope>NUCLEOTIDE SEQUENCE [LARGE SCALE GENOMIC DNA]</scope>
    <source>
        <strain evidence="1">P6</strain>
    </source>
</reference>
<evidence type="ECO:0000313" key="2">
    <source>
        <dbReference type="Proteomes" id="UP001163321"/>
    </source>
</evidence>
<gene>
    <name evidence="1" type="ORF">PsorP6_014646</name>
</gene>
<comment type="caution">
    <text evidence="1">The sequence shown here is derived from an EMBL/GenBank/DDBJ whole genome shotgun (WGS) entry which is preliminary data.</text>
</comment>
<organism evidence="1 2">
    <name type="scientific">Peronosclerospora sorghi</name>
    <dbReference type="NCBI Taxonomy" id="230839"/>
    <lineage>
        <taxon>Eukaryota</taxon>
        <taxon>Sar</taxon>
        <taxon>Stramenopiles</taxon>
        <taxon>Oomycota</taxon>
        <taxon>Peronosporomycetes</taxon>
        <taxon>Peronosporales</taxon>
        <taxon>Peronosporaceae</taxon>
        <taxon>Peronosclerospora</taxon>
    </lineage>
</organism>
<dbReference type="Proteomes" id="UP001163321">
    <property type="component" value="Chromosome 7"/>
</dbReference>
<evidence type="ECO:0000313" key="1">
    <source>
        <dbReference type="EMBL" id="KAI9909691.1"/>
    </source>
</evidence>
<sequence>MDMLALCRFTAFLNNCGRFSCYHGNLFHQRRVTVQSGALGRSLSVNTLTRTVVPVIHDYAVPAL</sequence>